<name>A0ABT9Q1R1_9HYPH</name>
<dbReference type="EMBL" id="JAUSRF010000020">
    <property type="protein sequence ID" value="MDP9839934.1"/>
    <property type="molecule type" value="Genomic_DNA"/>
</dbReference>
<organism evidence="1 2">
    <name type="scientific">Neorhizobium huautlense</name>
    <dbReference type="NCBI Taxonomy" id="67774"/>
    <lineage>
        <taxon>Bacteria</taxon>
        <taxon>Pseudomonadati</taxon>
        <taxon>Pseudomonadota</taxon>
        <taxon>Alphaproteobacteria</taxon>
        <taxon>Hyphomicrobiales</taxon>
        <taxon>Rhizobiaceae</taxon>
        <taxon>Rhizobium/Agrobacterium group</taxon>
        <taxon>Neorhizobium</taxon>
    </lineage>
</organism>
<gene>
    <name evidence="1" type="ORF">J2T09_004714</name>
</gene>
<protein>
    <submittedName>
        <fullName evidence="1">Uncharacterized protein</fullName>
    </submittedName>
</protein>
<proteinExistence type="predicted"/>
<evidence type="ECO:0000313" key="1">
    <source>
        <dbReference type="EMBL" id="MDP9839934.1"/>
    </source>
</evidence>
<sequence length="31" mass="3426">MFSYGRKGSAIDPEDTGISEMRVASEEIHVL</sequence>
<accession>A0ABT9Q1R1</accession>
<reference evidence="1 2" key="1">
    <citation type="submission" date="2023-07" db="EMBL/GenBank/DDBJ databases">
        <title>Sorghum-associated microbial communities from plants grown in Nebraska, USA.</title>
        <authorList>
            <person name="Schachtman D."/>
        </authorList>
    </citation>
    <scope>NUCLEOTIDE SEQUENCE [LARGE SCALE GENOMIC DNA]</scope>
    <source>
        <strain evidence="1 2">DS1307</strain>
    </source>
</reference>
<evidence type="ECO:0000313" key="2">
    <source>
        <dbReference type="Proteomes" id="UP001241472"/>
    </source>
</evidence>
<dbReference type="Proteomes" id="UP001241472">
    <property type="component" value="Unassembled WGS sequence"/>
</dbReference>
<comment type="caution">
    <text evidence="1">The sequence shown here is derived from an EMBL/GenBank/DDBJ whole genome shotgun (WGS) entry which is preliminary data.</text>
</comment>
<keyword evidence="2" id="KW-1185">Reference proteome</keyword>